<feature type="domain" description="Histidine kinase" evidence="11">
    <location>
        <begin position="432"/>
        <end position="654"/>
    </location>
</feature>
<dbReference type="GO" id="GO:0000155">
    <property type="term" value="F:phosphorelay sensor kinase activity"/>
    <property type="evidence" value="ECO:0007669"/>
    <property type="project" value="InterPro"/>
</dbReference>
<dbReference type="Gene3D" id="3.40.50.2300">
    <property type="match status" value="1"/>
</dbReference>
<dbReference type="Gene3D" id="1.10.287.130">
    <property type="match status" value="1"/>
</dbReference>
<dbReference type="CDD" id="cd17546">
    <property type="entry name" value="REC_hyHK_CKI1_RcsC-like"/>
    <property type="match status" value="1"/>
</dbReference>
<keyword evidence="10" id="KW-0472">Membrane</keyword>
<dbReference type="GO" id="GO:0005524">
    <property type="term" value="F:ATP binding"/>
    <property type="evidence" value="ECO:0007669"/>
    <property type="project" value="UniProtKB-KW"/>
</dbReference>
<dbReference type="Pfam" id="PF00072">
    <property type="entry name" value="Response_reg"/>
    <property type="match status" value="1"/>
</dbReference>
<dbReference type="InterPro" id="IPR036890">
    <property type="entry name" value="HATPase_C_sf"/>
</dbReference>
<dbReference type="InterPro" id="IPR036097">
    <property type="entry name" value="HisK_dim/P_sf"/>
</dbReference>
<keyword evidence="10" id="KW-0812">Transmembrane</keyword>
<keyword evidence="3" id="KW-0597">Phosphoprotein</keyword>
<keyword evidence="8" id="KW-0902">Two-component regulatory system</keyword>
<feature type="transmembrane region" description="Helical" evidence="10">
    <location>
        <begin position="332"/>
        <end position="352"/>
    </location>
</feature>
<evidence type="ECO:0000256" key="5">
    <source>
        <dbReference type="ARBA" id="ARBA00022741"/>
    </source>
</evidence>
<dbReference type="PROSITE" id="PS50109">
    <property type="entry name" value="HIS_KIN"/>
    <property type="match status" value="1"/>
</dbReference>
<dbReference type="FunFam" id="1.10.287.130:FF:000002">
    <property type="entry name" value="Two-component osmosensing histidine kinase"/>
    <property type="match status" value="1"/>
</dbReference>
<dbReference type="FunFam" id="3.30.565.10:FF:000010">
    <property type="entry name" value="Sensor histidine kinase RcsC"/>
    <property type="match status" value="1"/>
</dbReference>
<name>A0A1W1C1J7_9ZZZZ</name>
<dbReference type="SUPFAM" id="SSF55874">
    <property type="entry name" value="ATPase domain of HSP90 chaperone/DNA topoisomerase II/histidine kinase"/>
    <property type="match status" value="1"/>
</dbReference>
<dbReference type="Gene3D" id="3.30.565.10">
    <property type="entry name" value="Histidine kinase-like ATPase, C-terminal domain"/>
    <property type="match status" value="1"/>
</dbReference>
<keyword evidence="4" id="KW-0808">Transferase</keyword>
<evidence type="ECO:0000256" key="9">
    <source>
        <dbReference type="SAM" id="Coils"/>
    </source>
</evidence>
<evidence type="ECO:0000256" key="1">
    <source>
        <dbReference type="ARBA" id="ARBA00000085"/>
    </source>
</evidence>
<organism evidence="13">
    <name type="scientific">hydrothermal vent metagenome</name>
    <dbReference type="NCBI Taxonomy" id="652676"/>
    <lineage>
        <taxon>unclassified sequences</taxon>
        <taxon>metagenomes</taxon>
        <taxon>ecological metagenomes</taxon>
    </lineage>
</organism>
<evidence type="ECO:0000256" key="3">
    <source>
        <dbReference type="ARBA" id="ARBA00022553"/>
    </source>
</evidence>
<dbReference type="CDD" id="cd16922">
    <property type="entry name" value="HATPase_EvgS-ArcB-TorS-like"/>
    <property type="match status" value="1"/>
</dbReference>
<feature type="domain" description="Response regulatory" evidence="12">
    <location>
        <begin position="806"/>
        <end position="925"/>
    </location>
</feature>
<feature type="coiled-coil region" evidence="9">
    <location>
        <begin position="947"/>
        <end position="974"/>
    </location>
</feature>
<evidence type="ECO:0000256" key="4">
    <source>
        <dbReference type="ARBA" id="ARBA00022679"/>
    </source>
</evidence>
<dbReference type="InterPro" id="IPR011006">
    <property type="entry name" value="CheY-like_superfamily"/>
</dbReference>
<dbReference type="Pfam" id="PF02518">
    <property type="entry name" value="HATPase_c"/>
    <property type="match status" value="1"/>
</dbReference>
<dbReference type="Pfam" id="PF00512">
    <property type="entry name" value="HisKA"/>
    <property type="match status" value="1"/>
</dbReference>
<dbReference type="SMART" id="SM00388">
    <property type="entry name" value="HisKA"/>
    <property type="match status" value="1"/>
</dbReference>
<dbReference type="AlphaFoldDB" id="A0A1W1C1J7"/>
<dbReference type="InterPro" id="IPR001789">
    <property type="entry name" value="Sig_transdc_resp-reg_receiver"/>
</dbReference>
<evidence type="ECO:0000256" key="8">
    <source>
        <dbReference type="ARBA" id="ARBA00023012"/>
    </source>
</evidence>
<dbReference type="SMART" id="SM00387">
    <property type="entry name" value="HATPase_c"/>
    <property type="match status" value="1"/>
</dbReference>
<evidence type="ECO:0000259" key="11">
    <source>
        <dbReference type="PROSITE" id="PS50109"/>
    </source>
</evidence>
<feature type="coiled-coil region" evidence="9">
    <location>
        <begin position="352"/>
        <end position="379"/>
    </location>
</feature>
<dbReference type="SUPFAM" id="SSF47384">
    <property type="entry name" value="Homodimeric domain of signal transducing histidine kinase"/>
    <property type="match status" value="1"/>
</dbReference>
<proteinExistence type="predicted"/>
<dbReference type="PANTHER" id="PTHR45339:SF1">
    <property type="entry name" value="HYBRID SIGNAL TRANSDUCTION HISTIDINE KINASE J"/>
    <property type="match status" value="1"/>
</dbReference>
<dbReference type="EC" id="2.7.13.3" evidence="2"/>
<dbReference type="PRINTS" id="PR00344">
    <property type="entry name" value="BCTRLSENSOR"/>
</dbReference>
<evidence type="ECO:0000256" key="6">
    <source>
        <dbReference type="ARBA" id="ARBA00022777"/>
    </source>
</evidence>
<evidence type="ECO:0000256" key="10">
    <source>
        <dbReference type="SAM" id="Phobius"/>
    </source>
</evidence>
<gene>
    <name evidence="13" type="ORF">MNB_SV-9-1646</name>
</gene>
<dbReference type="EMBL" id="FPHG01000040">
    <property type="protein sequence ID" value="SFV59718.1"/>
    <property type="molecule type" value="Genomic_DNA"/>
</dbReference>
<keyword evidence="7" id="KW-0067">ATP-binding</keyword>
<protein>
    <recommendedName>
        <fullName evidence="2">histidine kinase</fullName>
        <ecNumber evidence="2">2.7.13.3</ecNumber>
    </recommendedName>
</protein>
<comment type="catalytic activity">
    <reaction evidence="1">
        <text>ATP + protein L-histidine = ADP + protein N-phospho-L-histidine.</text>
        <dbReference type="EC" id="2.7.13.3"/>
    </reaction>
</comment>
<dbReference type="PROSITE" id="PS50110">
    <property type="entry name" value="RESPONSE_REGULATORY"/>
    <property type="match status" value="1"/>
</dbReference>
<dbReference type="InterPro" id="IPR003594">
    <property type="entry name" value="HATPase_dom"/>
</dbReference>
<dbReference type="InterPro" id="IPR003661">
    <property type="entry name" value="HisK_dim/P_dom"/>
</dbReference>
<dbReference type="SUPFAM" id="SSF52172">
    <property type="entry name" value="CheY-like"/>
    <property type="match status" value="1"/>
</dbReference>
<keyword evidence="10" id="KW-1133">Transmembrane helix</keyword>
<dbReference type="SMART" id="SM00448">
    <property type="entry name" value="REC"/>
    <property type="match status" value="1"/>
</dbReference>
<evidence type="ECO:0000256" key="2">
    <source>
        <dbReference type="ARBA" id="ARBA00012438"/>
    </source>
</evidence>
<dbReference type="PANTHER" id="PTHR45339">
    <property type="entry name" value="HYBRID SIGNAL TRANSDUCTION HISTIDINE KINASE J"/>
    <property type="match status" value="1"/>
</dbReference>
<evidence type="ECO:0000256" key="7">
    <source>
        <dbReference type="ARBA" id="ARBA00022840"/>
    </source>
</evidence>
<accession>A0A1W1C1J7</accession>
<reference evidence="13" key="1">
    <citation type="submission" date="2016-10" db="EMBL/GenBank/DDBJ databases">
        <authorList>
            <person name="de Groot N.N."/>
        </authorList>
    </citation>
    <scope>NUCLEOTIDE SEQUENCE</scope>
</reference>
<dbReference type="CDD" id="cd00082">
    <property type="entry name" value="HisKA"/>
    <property type="match status" value="1"/>
</dbReference>
<keyword evidence="5" id="KW-0547">Nucleotide-binding</keyword>
<dbReference type="InterPro" id="IPR004358">
    <property type="entry name" value="Sig_transdc_His_kin-like_C"/>
</dbReference>
<sequence>MKISKIKFSLLSILMPLTIILGVGGYFASISWLDYMNDLNLQQDMEKIEVLQSLENSIYKEMICISKMSGDVENLQDECKDVRANTDSIISNLSDKFTSETISQKINSLFNSTENNSSKEEEKDMLEETNDNNDFFQEENIKNIIDDIRYSIDNTEDIKLVMLLDGQYYNQIIKPIHTYFNKLDTDIEKGDKEYMDFYSYINKLNNNSMIETIFGSYFISTNKSFTSHELTSWDKYMSLSVMPEEKLYAHLSHINNDIVNLVEVDSTYNIIDKLDKMRIDILLGNSLGEYTITADSWISINNKKQMILNSVSDITFLYLSQKFRENLTKHEIILFASLLIILISLILFVFTVKKSLNRIKEEEEALRVMIEEIDVLTSKSRKEVFTDAENILQDFSDKKQIYAYISSILKLLHEKELQAEEASTAKDLFLANMSHEIRTPLNGIVGFTQLLKESSLTPDQQEFITIIENSSDNLLAIVSDILDLSKISANKMELESISFDIFEKVESAVETFVAKADEKRIELGVFIDPAIPQYLISDPTKLSQVLINLISNAIKFTPTDGNINLITEYISDNEDSVTIRFAVKDSGIGVNEEQRTKIFQAFTQADSSTSREFGGTGLGLTISYTIIQYMGGELDVASVPNEGAEFFFTIKLQKDKSAKEMVYPKYEALTVGLALPEKLTDRQVDKNLKVYVETLNAKFNIYSYDELLNGNQATILPDILFIDHSYAKKAQEINMFRKLKTHIILMTTGSLKRIIDAQNHNFLTIIHKPMTINKTTRLIEEFDSGEIATVENNDDMLATDQFQHINALVAEDNLINQKLILVTLEKFGVEVTLASNGQEAFEHRKNEVYDIIFMDIQMPVMNGMEATKAIIDYEVENNLDHIPIIALTANALKGDREKYIESGMDGYASKPLNLQEIKKIIGDYFPNDEDKDEDKIEKEDIKDIEEVEDNQEDYTEYEDEYEEYDDEEEDEEEIVIEKEYDILLYNEMSLQSQVYSRIFKGLGFDVEIAEDEDTFLEKIESGIYIYALYDSTCFDNMPCMVADVARDSDTVPLVFVNEEPEKDFCADTLDRNLDSDSLKEKLENAS</sequence>
<evidence type="ECO:0000313" key="13">
    <source>
        <dbReference type="EMBL" id="SFV59718.1"/>
    </source>
</evidence>
<keyword evidence="9" id="KW-0175">Coiled coil</keyword>
<dbReference type="InterPro" id="IPR005467">
    <property type="entry name" value="His_kinase_dom"/>
</dbReference>
<keyword evidence="6 13" id="KW-0418">Kinase</keyword>
<evidence type="ECO:0000259" key="12">
    <source>
        <dbReference type="PROSITE" id="PS50110"/>
    </source>
</evidence>
<feature type="transmembrane region" description="Helical" evidence="10">
    <location>
        <begin position="12"/>
        <end position="33"/>
    </location>
</feature>